<organism evidence="12 13">
    <name type="scientific">Tissierella pigra</name>
    <dbReference type="NCBI Taxonomy" id="2607614"/>
    <lineage>
        <taxon>Bacteria</taxon>
        <taxon>Bacillati</taxon>
        <taxon>Bacillota</taxon>
        <taxon>Tissierellia</taxon>
        <taxon>Tissierellales</taxon>
        <taxon>Tissierellaceae</taxon>
        <taxon>Tissierella</taxon>
    </lineage>
</organism>
<dbReference type="SUPFAM" id="SSF90123">
    <property type="entry name" value="ABC transporter transmembrane region"/>
    <property type="match status" value="1"/>
</dbReference>
<dbReference type="Pfam" id="PF00005">
    <property type="entry name" value="ABC_tran"/>
    <property type="match status" value="1"/>
</dbReference>
<keyword evidence="4 9" id="KW-0812">Transmembrane</keyword>
<dbReference type="InterPro" id="IPR027417">
    <property type="entry name" value="P-loop_NTPase"/>
</dbReference>
<dbReference type="PROSITE" id="PS50929">
    <property type="entry name" value="ABC_TM1F"/>
    <property type="match status" value="1"/>
</dbReference>
<keyword evidence="13" id="KW-1185">Reference proteome</keyword>
<evidence type="ECO:0000259" key="10">
    <source>
        <dbReference type="PROSITE" id="PS50893"/>
    </source>
</evidence>
<dbReference type="Pfam" id="PF00664">
    <property type="entry name" value="ABC_membrane"/>
    <property type="match status" value="1"/>
</dbReference>
<dbReference type="FunFam" id="3.40.50.300:FF:000221">
    <property type="entry name" value="Multidrug ABC transporter ATP-binding protein"/>
    <property type="match status" value="1"/>
</dbReference>
<evidence type="ECO:0000256" key="1">
    <source>
        <dbReference type="ARBA" id="ARBA00004651"/>
    </source>
</evidence>
<keyword evidence="8 9" id="KW-0472">Membrane</keyword>
<feature type="transmembrane region" description="Helical" evidence="9">
    <location>
        <begin position="117"/>
        <end position="132"/>
    </location>
</feature>
<comment type="subcellular location">
    <subcellularLocation>
        <location evidence="1">Cell membrane</location>
        <topology evidence="1">Multi-pass membrane protein</topology>
    </subcellularLocation>
</comment>
<dbReference type="Gene3D" id="3.40.50.300">
    <property type="entry name" value="P-loop containing nucleotide triphosphate hydrolases"/>
    <property type="match status" value="1"/>
</dbReference>
<dbReference type="InterPro" id="IPR003439">
    <property type="entry name" value="ABC_transporter-like_ATP-bd"/>
</dbReference>
<evidence type="ECO:0000256" key="2">
    <source>
        <dbReference type="ARBA" id="ARBA00022448"/>
    </source>
</evidence>
<keyword evidence="6 12" id="KW-0067">ATP-binding</keyword>
<dbReference type="SMART" id="SM00382">
    <property type="entry name" value="AAA"/>
    <property type="match status" value="1"/>
</dbReference>
<dbReference type="GO" id="GO:0005524">
    <property type="term" value="F:ATP binding"/>
    <property type="evidence" value="ECO:0007669"/>
    <property type="project" value="UniProtKB-KW"/>
</dbReference>
<keyword evidence="3" id="KW-1003">Cell membrane</keyword>
<feature type="transmembrane region" description="Helical" evidence="9">
    <location>
        <begin position="138"/>
        <end position="157"/>
    </location>
</feature>
<dbReference type="InterPro" id="IPR039421">
    <property type="entry name" value="Type_1_exporter"/>
</dbReference>
<dbReference type="AlphaFoldDB" id="A0A6N7XP42"/>
<proteinExistence type="predicted"/>
<evidence type="ECO:0000313" key="12">
    <source>
        <dbReference type="EMBL" id="MSU03256.1"/>
    </source>
</evidence>
<gene>
    <name evidence="12" type="ORF">FYJ83_17480</name>
</gene>
<dbReference type="PROSITE" id="PS00211">
    <property type="entry name" value="ABC_TRANSPORTER_1"/>
    <property type="match status" value="1"/>
</dbReference>
<dbReference type="InterPro" id="IPR011527">
    <property type="entry name" value="ABC1_TM_dom"/>
</dbReference>
<dbReference type="Proteomes" id="UP000469523">
    <property type="component" value="Unassembled WGS sequence"/>
</dbReference>
<dbReference type="InterPro" id="IPR017871">
    <property type="entry name" value="ABC_transporter-like_CS"/>
</dbReference>
<dbReference type="GO" id="GO:0016887">
    <property type="term" value="F:ATP hydrolysis activity"/>
    <property type="evidence" value="ECO:0007669"/>
    <property type="project" value="InterPro"/>
</dbReference>
<dbReference type="GO" id="GO:0034040">
    <property type="term" value="F:ATPase-coupled lipid transmembrane transporter activity"/>
    <property type="evidence" value="ECO:0007669"/>
    <property type="project" value="TreeGrafter"/>
</dbReference>
<accession>A0A6N7XP42</accession>
<feature type="transmembrane region" description="Helical" evidence="9">
    <location>
        <begin position="35"/>
        <end position="52"/>
    </location>
</feature>
<keyword evidence="7 9" id="KW-1133">Transmembrane helix</keyword>
<dbReference type="EMBL" id="VUNQ01000061">
    <property type="protein sequence ID" value="MSU03256.1"/>
    <property type="molecule type" value="Genomic_DNA"/>
</dbReference>
<evidence type="ECO:0000259" key="11">
    <source>
        <dbReference type="PROSITE" id="PS50929"/>
    </source>
</evidence>
<feature type="transmembrane region" description="Helical" evidence="9">
    <location>
        <begin position="5"/>
        <end position="23"/>
    </location>
</feature>
<evidence type="ECO:0000256" key="9">
    <source>
        <dbReference type="SAM" id="Phobius"/>
    </source>
</evidence>
<evidence type="ECO:0000256" key="3">
    <source>
        <dbReference type="ARBA" id="ARBA00022475"/>
    </source>
</evidence>
<feature type="transmembrane region" description="Helical" evidence="9">
    <location>
        <begin position="224"/>
        <end position="246"/>
    </location>
</feature>
<dbReference type="SUPFAM" id="SSF52540">
    <property type="entry name" value="P-loop containing nucleoside triphosphate hydrolases"/>
    <property type="match status" value="1"/>
</dbReference>
<feature type="domain" description="ABC transporter" evidence="10">
    <location>
        <begin position="312"/>
        <end position="547"/>
    </location>
</feature>
<dbReference type="GO" id="GO:0140359">
    <property type="term" value="F:ABC-type transporter activity"/>
    <property type="evidence" value="ECO:0007669"/>
    <property type="project" value="InterPro"/>
</dbReference>
<dbReference type="PANTHER" id="PTHR24221">
    <property type="entry name" value="ATP-BINDING CASSETTE SUB-FAMILY B"/>
    <property type="match status" value="1"/>
</dbReference>
<sequence>MALFILEGLLSGINFTIIFFIIKDVLDLNFNYNQILKYSSILALVYLIRNFLYRRAYTYGQYAGSDISRNIRLNLGNKFKEIPLFNFTKRKTGKYINTVTNDVDSYENILTHKYGDILKNLVLVIMLLIYMFKFNKDVGIVSLVGGLLLIPSLYISFKIVNKHGKNKNLAQSDNTDNIVEYITGIKTLRIYGQDGVNNNMIINSMKNYSDVSFKYEINILPMAGIFNILIGLCIPVSIYIVGLSYINREIDIKMAIMISTLPIFLNKLLNTLYISLTGYKNLKISRNNIESIFNEKEEFKNNKSFNPKVFDLEFENVNFSYDDSKKVCDKLSFKGEHGKLTAIVGSSGAGKSTILNLISKLHVPDSGSIKIGGIDIEGISSEKILDKISMVDQNTFLFNDTIKNNIKIAKPTATDQEIIEVSKLSNCHDFIMEEKDGYNRLVGENGNRLSGGQRQRISIARTLLKDNPIVLLDEATASLDIENELLVKEAIMNLISKNKTIFMVAHTLPIVKNADRILVMNNGKIIESGTHEDLMKLKGKYYSMYLADKSN</sequence>
<feature type="transmembrane region" description="Helical" evidence="9">
    <location>
        <begin position="252"/>
        <end position="276"/>
    </location>
</feature>
<evidence type="ECO:0000256" key="7">
    <source>
        <dbReference type="ARBA" id="ARBA00022989"/>
    </source>
</evidence>
<feature type="domain" description="ABC transmembrane type-1" evidence="11">
    <location>
        <begin position="1"/>
        <end position="281"/>
    </location>
</feature>
<evidence type="ECO:0000256" key="8">
    <source>
        <dbReference type="ARBA" id="ARBA00023136"/>
    </source>
</evidence>
<dbReference type="PROSITE" id="PS50893">
    <property type="entry name" value="ABC_TRANSPORTER_2"/>
    <property type="match status" value="1"/>
</dbReference>
<keyword evidence="2" id="KW-0813">Transport</keyword>
<reference evidence="12 13" key="1">
    <citation type="submission" date="2019-09" db="EMBL/GenBank/DDBJ databases">
        <title>In-depth cultivation of the pig gut microbiome towards novel bacterial diversity and tailored functional studies.</title>
        <authorList>
            <person name="Wylensek D."/>
            <person name="Hitch T.C.A."/>
            <person name="Clavel T."/>
        </authorList>
    </citation>
    <scope>NUCLEOTIDE SEQUENCE [LARGE SCALE GENOMIC DNA]</scope>
    <source>
        <strain evidence="12 13">WCA3-693-APC-4?</strain>
    </source>
</reference>
<name>A0A6N7XP42_9FIRM</name>
<evidence type="ECO:0000256" key="4">
    <source>
        <dbReference type="ARBA" id="ARBA00022692"/>
    </source>
</evidence>
<evidence type="ECO:0000313" key="13">
    <source>
        <dbReference type="Proteomes" id="UP000469523"/>
    </source>
</evidence>
<evidence type="ECO:0000256" key="5">
    <source>
        <dbReference type="ARBA" id="ARBA00022741"/>
    </source>
</evidence>
<dbReference type="InterPro" id="IPR003593">
    <property type="entry name" value="AAA+_ATPase"/>
</dbReference>
<dbReference type="GO" id="GO:0005886">
    <property type="term" value="C:plasma membrane"/>
    <property type="evidence" value="ECO:0007669"/>
    <property type="project" value="UniProtKB-SubCell"/>
</dbReference>
<protein>
    <submittedName>
        <fullName evidence="12">ABC transporter ATP-binding protein</fullName>
    </submittedName>
</protein>
<comment type="caution">
    <text evidence="12">The sequence shown here is derived from an EMBL/GenBank/DDBJ whole genome shotgun (WGS) entry which is preliminary data.</text>
</comment>
<dbReference type="PANTHER" id="PTHR24221:SF397">
    <property type="entry name" value="ABC TRANSPORTER, ATP-BINDING TRANSMEMBRANE PROTEIN"/>
    <property type="match status" value="1"/>
</dbReference>
<evidence type="ECO:0000256" key="6">
    <source>
        <dbReference type="ARBA" id="ARBA00022840"/>
    </source>
</evidence>
<keyword evidence="5" id="KW-0547">Nucleotide-binding</keyword>
<dbReference type="InterPro" id="IPR036640">
    <property type="entry name" value="ABC1_TM_sf"/>
</dbReference>
<dbReference type="Gene3D" id="1.20.1560.10">
    <property type="entry name" value="ABC transporter type 1, transmembrane domain"/>
    <property type="match status" value="1"/>
</dbReference>